<evidence type="ECO:0000256" key="2">
    <source>
        <dbReference type="SAM" id="MobiDB-lite"/>
    </source>
</evidence>
<gene>
    <name evidence="4" type="ORF">MBCUR_07630</name>
</gene>
<dbReference type="InterPro" id="IPR010982">
    <property type="entry name" value="Lambda_DNA-bd_dom_sf"/>
</dbReference>
<dbReference type="RefSeq" id="WP_067090430.1">
    <property type="nucleotide sequence ID" value="NZ_LWMV01000155.1"/>
</dbReference>
<dbReference type="SMART" id="SM00530">
    <property type="entry name" value="HTH_XRE"/>
    <property type="match status" value="1"/>
</dbReference>
<organism evidence="4 5">
    <name type="scientific">Methanobrevibacter curvatus</name>
    <dbReference type="NCBI Taxonomy" id="49547"/>
    <lineage>
        <taxon>Archaea</taxon>
        <taxon>Methanobacteriati</taxon>
        <taxon>Methanobacteriota</taxon>
        <taxon>Methanomada group</taxon>
        <taxon>Methanobacteria</taxon>
        <taxon>Methanobacteriales</taxon>
        <taxon>Methanobacteriaceae</taxon>
        <taxon>Methanobrevibacter</taxon>
    </lineage>
</organism>
<keyword evidence="1" id="KW-0238">DNA-binding</keyword>
<dbReference type="STRING" id="49547.MBCUR_07630"/>
<dbReference type="InterPro" id="IPR001387">
    <property type="entry name" value="Cro/C1-type_HTH"/>
</dbReference>
<protein>
    <submittedName>
        <fullName evidence="4">Transcription factor</fullName>
    </submittedName>
</protein>
<feature type="domain" description="HTH cro/C1-type" evidence="3">
    <location>
        <begin position="82"/>
        <end position="137"/>
    </location>
</feature>
<reference evidence="4 5" key="1">
    <citation type="submission" date="2016-04" db="EMBL/GenBank/DDBJ databases">
        <title>Genome sequence of Methanobrevibacter curvatus DSM 11111.</title>
        <authorList>
            <person name="Poehlein A."/>
            <person name="Seedorf H."/>
            <person name="Daniel R."/>
        </authorList>
    </citation>
    <scope>NUCLEOTIDE SEQUENCE [LARGE SCALE GENOMIC DNA]</scope>
    <source>
        <strain evidence="4 5">DSM 11111</strain>
    </source>
</reference>
<keyword evidence="5" id="KW-1185">Reference proteome</keyword>
<evidence type="ECO:0000259" key="3">
    <source>
        <dbReference type="PROSITE" id="PS50943"/>
    </source>
</evidence>
<dbReference type="AlphaFoldDB" id="A0A166BCK4"/>
<dbReference type="Proteomes" id="UP000077245">
    <property type="component" value="Unassembled WGS sequence"/>
</dbReference>
<comment type="caution">
    <text evidence="4">The sequence shown here is derived from an EMBL/GenBank/DDBJ whole genome shotgun (WGS) entry which is preliminary data.</text>
</comment>
<sequence>MRCEICGVAIEENPIRTKIDGSVMMVCEKCSKFGKIQKAPPVPKTFRKTDSKTKQQNPYKPRPMYSADEPTDDLVENFNDIIREKREKNKWSREELGAKINEKASVISRLESGKMIPDTKLATKIEKILKVKLLEEIGGFNLEEFKSQSNQGPTLGDIVKIKRK</sequence>
<dbReference type="PROSITE" id="PS50943">
    <property type="entry name" value="HTH_CROC1"/>
    <property type="match status" value="1"/>
</dbReference>
<dbReference type="Pfam" id="PF01381">
    <property type="entry name" value="HTH_3"/>
    <property type="match status" value="1"/>
</dbReference>
<evidence type="ECO:0000256" key="1">
    <source>
        <dbReference type="ARBA" id="ARBA00023125"/>
    </source>
</evidence>
<dbReference type="NCBIfam" id="TIGR00270">
    <property type="entry name" value="multiprotein bridging factor aMBF1"/>
    <property type="match status" value="1"/>
</dbReference>
<dbReference type="GO" id="GO:0003677">
    <property type="term" value="F:DNA binding"/>
    <property type="evidence" value="ECO:0007669"/>
    <property type="project" value="UniProtKB-KW"/>
</dbReference>
<dbReference type="InterPro" id="IPR004451">
    <property type="entry name" value="MJ0586"/>
</dbReference>
<dbReference type="CDD" id="cd00093">
    <property type="entry name" value="HTH_XRE"/>
    <property type="match status" value="1"/>
</dbReference>
<evidence type="ECO:0000313" key="4">
    <source>
        <dbReference type="EMBL" id="KZX13152.1"/>
    </source>
</evidence>
<dbReference type="OrthoDB" id="11138at2157"/>
<dbReference type="Gene3D" id="1.10.260.40">
    <property type="entry name" value="lambda repressor-like DNA-binding domains"/>
    <property type="match status" value="1"/>
</dbReference>
<accession>A0A166BCK4</accession>
<dbReference type="PANTHER" id="PTHR10245:SF15">
    <property type="entry name" value="ENDOTHELIAL DIFFERENTIATION-RELATED FACTOR 1"/>
    <property type="match status" value="1"/>
</dbReference>
<name>A0A166BCK4_9EURY</name>
<feature type="region of interest" description="Disordered" evidence="2">
    <location>
        <begin position="41"/>
        <end position="71"/>
    </location>
</feature>
<dbReference type="EMBL" id="LWMV01000155">
    <property type="protein sequence ID" value="KZX13152.1"/>
    <property type="molecule type" value="Genomic_DNA"/>
</dbReference>
<evidence type="ECO:0000313" key="5">
    <source>
        <dbReference type="Proteomes" id="UP000077245"/>
    </source>
</evidence>
<dbReference type="PANTHER" id="PTHR10245">
    <property type="entry name" value="ENDOTHELIAL DIFFERENTIATION-RELATED FACTOR 1 MULTIPROTEIN BRIDGING FACTOR 1"/>
    <property type="match status" value="1"/>
</dbReference>
<dbReference type="SUPFAM" id="SSF47413">
    <property type="entry name" value="lambda repressor-like DNA-binding domains"/>
    <property type="match status" value="1"/>
</dbReference>
<proteinExistence type="predicted"/>
<dbReference type="PATRIC" id="fig|49547.3.peg.827"/>